<gene>
    <name evidence="2" type="ORF">Aau02nite_72400</name>
</gene>
<feature type="transmembrane region" description="Helical" evidence="1">
    <location>
        <begin position="187"/>
        <end position="205"/>
    </location>
</feature>
<evidence type="ECO:0000313" key="3">
    <source>
        <dbReference type="Proteomes" id="UP000681340"/>
    </source>
</evidence>
<feature type="transmembrane region" description="Helical" evidence="1">
    <location>
        <begin position="12"/>
        <end position="31"/>
    </location>
</feature>
<evidence type="ECO:0000313" key="2">
    <source>
        <dbReference type="EMBL" id="GIM76731.1"/>
    </source>
</evidence>
<feature type="transmembrane region" description="Helical" evidence="1">
    <location>
        <begin position="147"/>
        <end position="175"/>
    </location>
</feature>
<dbReference type="EMBL" id="BOQL01000063">
    <property type="protein sequence ID" value="GIM76731.1"/>
    <property type="molecule type" value="Genomic_DNA"/>
</dbReference>
<feature type="transmembrane region" description="Helical" evidence="1">
    <location>
        <begin position="82"/>
        <end position="99"/>
    </location>
</feature>
<proteinExistence type="predicted"/>
<sequence length="258" mass="26177">MDKTAKDNVRSGALAAACAGFVAIPILGPLLGKGEQTRRYDTAITPPDYAFAVWAPIFAGCVASTVAQCLPGERHGTVSRRTGWPLAGAYAVNAGWSLAAQSDRFQWTPILLPTATACAAVGYARLQRLPTTARYPRSKSVPTPSRAAAVTSVSTGLLLGWTVLASAVNIAAGALLAGADQTSPRTVAISAAGVLVVSGAVVTTIAASDRGWLPLAAASGWGLATTAATTGRPRRIRAAAALGAAGMAATVLRKSLRA</sequence>
<keyword evidence="1" id="KW-1133">Transmembrane helix</keyword>
<accession>A0A919SSF9</accession>
<evidence type="ECO:0000256" key="1">
    <source>
        <dbReference type="SAM" id="Phobius"/>
    </source>
</evidence>
<feature type="transmembrane region" description="Helical" evidence="1">
    <location>
        <begin position="51"/>
        <end position="70"/>
    </location>
</feature>
<comment type="caution">
    <text evidence="2">The sequence shown here is derived from an EMBL/GenBank/DDBJ whole genome shotgun (WGS) entry which is preliminary data.</text>
</comment>
<evidence type="ECO:0008006" key="4">
    <source>
        <dbReference type="Google" id="ProtNLM"/>
    </source>
</evidence>
<dbReference type="Proteomes" id="UP000681340">
    <property type="component" value="Unassembled WGS sequence"/>
</dbReference>
<reference evidence="2" key="1">
    <citation type="submission" date="2021-03" db="EMBL/GenBank/DDBJ databases">
        <title>Whole genome shotgun sequence of Actinoplanes auranticolor NBRC 12245.</title>
        <authorList>
            <person name="Komaki H."/>
            <person name="Tamura T."/>
        </authorList>
    </citation>
    <scope>NUCLEOTIDE SEQUENCE</scope>
    <source>
        <strain evidence="2">NBRC 12245</strain>
    </source>
</reference>
<keyword evidence="1" id="KW-0472">Membrane</keyword>
<dbReference type="AlphaFoldDB" id="A0A919SSF9"/>
<keyword evidence="3" id="KW-1185">Reference proteome</keyword>
<feature type="transmembrane region" description="Helical" evidence="1">
    <location>
        <begin position="212"/>
        <end position="230"/>
    </location>
</feature>
<dbReference type="RefSeq" id="WP_212993081.1">
    <property type="nucleotide sequence ID" value="NZ_BAABEA010000034.1"/>
</dbReference>
<organism evidence="2 3">
    <name type="scientific">Actinoplanes auranticolor</name>
    <dbReference type="NCBI Taxonomy" id="47988"/>
    <lineage>
        <taxon>Bacteria</taxon>
        <taxon>Bacillati</taxon>
        <taxon>Actinomycetota</taxon>
        <taxon>Actinomycetes</taxon>
        <taxon>Micromonosporales</taxon>
        <taxon>Micromonosporaceae</taxon>
        <taxon>Actinoplanes</taxon>
    </lineage>
</organism>
<keyword evidence="1" id="KW-0812">Transmembrane</keyword>
<protein>
    <recommendedName>
        <fullName evidence="4">TspO/MBR related protein</fullName>
    </recommendedName>
</protein>
<name>A0A919SSF9_9ACTN</name>